<dbReference type="PANTHER" id="PTHR34819:SF3">
    <property type="entry name" value="CELL SURFACE PROTEIN"/>
    <property type="match status" value="1"/>
</dbReference>
<proteinExistence type="predicted"/>
<evidence type="ECO:0000256" key="2">
    <source>
        <dbReference type="SAM" id="Phobius"/>
    </source>
</evidence>
<keyword evidence="2" id="KW-1133">Transmembrane helix</keyword>
<dbReference type="InterPro" id="IPR006626">
    <property type="entry name" value="PbH1"/>
</dbReference>
<dbReference type="Proteomes" id="UP000732619">
    <property type="component" value="Unassembled WGS sequence"/>
</dbReference>
<dbReference type="Gene3D" id="2.60.40.10">
    <property type="entry name" value="Immunoglobulins"/>
    <property type="match status" value="2"/>
</dbReference>
<dbReference type="Gene3D" id="2.160.20.10">
    <property type="entry name" value="Single-stranded right-handed beta-helix, Pectin lyase-like"/>
    <property type="match status" value="1"/>
</dbReference>
<keyword evidence="2" id="KW-0812">Transmembrane</keyword>
<reference evidence="4" key="1">
    <citation type="submission" date="2019-04" db="EMBL/GenBank/DDBJ databases">
        <title>Evolution of Biomass-Degrading Anaerobic Consortia Revealed by Metagenomics.</title>
        <authorList>
            <person name="Peng X."/>
        </authorList>
    </citation>
    <scope>NUCLEOTIDE SEQUENCE</scope>
    <source>
        <strain evidence="4">SIG14</strain>
    </source>
</reference>
<dbReference type="EMBL" id="SUTG01000028">
    <property type="protein sequence ID" value="MBE6512748.1"/>
    <property type="molecule type" value="Genomic_DNA"/>
</dbReference>
<dbReference type="SMART" id="SM00710">
    <property type="entry name" value="PbH1"/>
    <property type="match status" value="10"/>
</dbReference>
<name>A0A8T3VWB5_METOL</name>
<dbReference type="SUPFAM" id="SSF51126">
    <property type="entry name" value="Pectin lyase-like"/>
    <property type="match status" value="2"/>
</dbReference>
<dbReference type="InterPro" id="IPR051172">
    <property type="entry name" value="Chlamydia_OmcB"/>
</dbReference>
<feature type="domain" description="DUF11" evidence="3">
    <location>
        <begin position="1159"/>
        <end position="1272"/>
    </location>
</feature>
<dbReference type="Pfam" id="PF01345">
    <property type="entry name" value="DUF11"/>
    <property type="match status" value="5"/>
</dbReference>
<feature type="domain" description="DUF11" evidence="3">
    <location>
        <begin position="1280"/>
        <end position="1401"/>
    </location>
</feature>
<gene>
    <name evidence="4" type="ORF">E7Z75_06370</name>
</gene>
<comment type="caution">
    <text evidence="4">The sequence shown here is derived from an EMBL/GenBank/DDBJ whole genome shotgun (WGS) entry which is preliminary data.</text>
</comment>
<dbReference type="InterPro" id="IPR012334">
    <property type="entry name" value="Pectin_lyas_fold"/>
</dbReference>
<organism evidence="4 5">
    <name type="scientific">Methanobrevibacter olleyae</name>
    <dbReference type="NCBI Taxonomy" id="294671"/>
    <lineage>
        <taxon>Archaea</taxon>
        <taxon>Methanobacteriati</taxon>
        <taxon>Methanobacteriota</taxon>
        <taxon>Methanomada group</taxon>
        <taxon>Methanobacteria</taxon>
        <taxon>Methanobacteriales</taxon>
        <taxon>Methanobacteriaceae</taxon>
        <taxon>Methanobrevibacter</taxon>
    </lineage>
</organism>
<feature type="compositionally biased region" description="Acidic residues" evidence="1">
    <location>
        <begin position="1408"/>
        <end position="1427"/>
    </location>
</feature>
<dbReference type="InterPro" id="IPR011050">
    <property type="entry name" value="Pectin_lyase_fold/virulence"/>
</dbReference>
<feature type="domain" description="DUF11" evidence="3">
    <location>
        <begin position="918"/>
        <end position="1030"/>
    </location>
</feature>
<dbReference type="InterPro" id="IPR013783">
    <property type="entry name" value="Ig-like_fold"/>
</dbReference>
<dbReference type="PANTHER" id="PTHR34819">
    <property type="entry name" value="LARGE CYSTEINE-RICH PERIPLASMIC PROTEIN OMCB"/>
    <property type="match status" value="1"/>
</dbReference>
<evidence type="ECO:0000256" key="1">
    <source>
        <dbReference type="SAM" id="MobiDB-lite"/>
    </source>
</evidence>
<dbReference type="InterPro" id="IPR047589">
    <property type="entry name" value="DUF11_rpt"/>
</dbReference>
<keyword evidence="2" id="KW-0472">Membrane</keyword>
<accession>A0A8T3VWB5</accession>
<evidence type="ECO:0000313" key="5">
    <source>
        <dbReference type="Proteomes" id="UP000732619"/>
    </source>
</evidence>
<protein>
    <submittedName>
        <fullName evidence="4">DUF11 domain-containing protein</fullName>
    </submittedName>
</protein>
<feature type="region of interest" description="Disordered" evidence="1">
    <location>
        <begin position="1470"/>
        <end position="1489"/>
    </location>
</feature>
<feature type="compositionally biased region" description="Low complexity" evidence="1">
    <location>
        <begin position="1428"/>
        <end position="1437"/>
    </location>
</feature>
<sequence length="1515" mass="164232">MKLKIICLICMILCVFLTFSTVSATDLDDSSLNSVVSDSQSESSFTNLNEDISENIVNSNEDEDCVESMNGLSNLNGDYSPNLSSINSDESSLKSSISPSGNTFSSIQSSINSAKSGDTINLNGKTYSGNGTAILVNKSLTIVGGSGTVRATLDAKKLSGIFKITSPNVKLINCDFINSNDKAVYYLEGNGQISNCNFNHNNASTFCAHIYVYPNTTNFLLENSNFYNGFSWKYCNAAIAANNVTVRNCTFINNTVRNNESIQACGGALQVGVSETMINVGTVENCLFINNSAISDNETTHAGAFCFRPGINVLNSTFINNYCNRVGGATTLHSDGEIVDCIFINNSAGIYGGAISTGFEINNISVNINSCIFENNTAPMGGAIQVKGNNVKVINSIFNENKATGTDGGALFIMGNEAIIVNSTFNENFAKNIGAGILINGTDVTVLNSSFDANRASYGAAIYVVGSNSNIFSSNFTNHKLVNGSVYIKGPNTYVYDSNFINNSGENGAAIYIKGSNSNLILNNLSFNNVSNKGGAIYIEGSNAHIISSDLSNNSAIPNKSDILSGLGGAIYIKGDNNTVDSSNFIFNTARNGSAIYTDGSEMTLSNTNFDKNQAWSYILDSYVNPAISYFNESDILINLTLIGGNNIANAIYNTASMDEIYFYNVSYISSKGQKITGNDEIHPVDGAENSMNGSLLYQDDREDNQLVNVIIYREIPGSGKTGLLSSSDEVSEMISDNEIILNETFTTGILGDINFNISDYIDNPLNPGKYHLYAEHLEDDYYKEIDETNEFEIIPIVDVAIDIGSSRVNIDFNKTVKFTIKVKNNGLNNATGVTVSAFIPDGLIYLSSVPSVGTYDFEEGIWDIGNLDVGENQTLIINVQTNKTGIIDYPVNVSSIEDDSNLTNNLDNKTIRVLMADLAITVNASDEIVKLDDIVNWTISIVNNGPNNASKVVVLLDYLDGELIYLNSSSDTFNPDENKLEIPNLFVGDEISFVISTKVNSSDKPLILNANVSADTYDPIESNNHDSDSVDALPICDLITKVSVSENPVNKDDIVDWIVVVSNDGPDDAVEVTLSLSDLESLDLIVLNSSDDSFDLDNYEWIIGNLDSGENVSLIITTRVNKSDDTITVIANVETSTLESDYENNIDNDSLIINPVCDLIINIEVSNDTVNYGDIVDWVIVVSNDGPDDASNVSVSLSDLESLGLIVLNSSDDSFDLDDYEWIIGDLETGDEISLIITTKANKSNDNITVLADVETSTYEANKENNHDEDTLEILPICDLSVSKVSDKNPVYVDELVNWIINVTNNGPDNACEVIVNGSFPESLEFIIYELTKGELETIADDDGNIAELIWKVGDLENNESALLVISSKALEEGTVVNSVSANSSTTDLNQSNNFDSASVDVILNESSEDNPDNPDYPDDPNDEGNPEGTDNPENNPNDEDEYYDGFPWDDYFPDGLFGNDDKGLDKNLDFKSHANHKNNSKKPIDIHKKKTGNPFALAILSIFALFSIAIRKN</sequence>
<evidence type="ECO:0000313" key="4">
    <source>
        <dbReference type="EMBL" id="MBE6512748.1"/>
    </source>
</evidence>
<dbReference type="NCBIfam" id="TIGR01451">
    <property type="entry name" value="B_ant_repeat"/>
    <property type="match status" value="4"/>
</dbReference>
<feature type="domain" description="DUF11" evidence="3">
    <location>
        <begin position="799"/>
        <end position="912"/>
    </location>
</feature>
<feature type="transmembrane region" description="Helical" evidence="2">
    <location>
        <begin position="1494"/>
        <end position="1512"/>
    </location>
</feature>
<evidence type="ECO:0000259" key="3">
    <source>
        <dbReference type="Pfam" id="PF01345"/>
    </source>
</evidence>
<feature type="domain" description="DUF11" evidence="3">
    <location>
        <begin position="1039"/>
        <end position="1149"/>
    </location>
</feature>
<dbReference type="InterPro" id="IPR001434">
    <property type="entry name" value="OmcB-like_DUF11"/>
</dbReference>
<feature type="region of interest" description="Disordered" evidence="1">
    <location>
        <begin position="1407"/>
        <end position="1447"/>
    </location>
</feature>